<dbReference type="SMART" id="SM00432">
    <property type="entry name" value="MADS"/>
    <property type="match status" value="1"/>
</dbReference>
<proteinExistence type="predicted"/>
<dbReference type="STRING" id="72664.V4LVT2"/>
<dbReference type="eggNOG" id="KOG0014">
    <property type="taxonomic scope" value="Eukaryota"/>
</dbReference>
<dbReference type="InterPro" id="IPR036879">
    <property type="entry name" value="TF_MADSbox_sf"/>
</dbReference>
<sequence>MIKIKNENNFQITSSKRRSGLFKKASELCTLCEADIAIIVFSPSQKIFSFVDWFLNNNHSPPQQNANMKLNEIRQNSIIQDLNNQLTQTQRKRKNKELKKIRKNSKMPRNCWEEPIERLDLAQAYEFKRKLENLKKTVPLEASKFLQTTVPHQNFYAGSSSKALYWVDGGTNINPDLEQLNQRRMMNINAFYNQNIIIPNPSLPFEIINHGNVTEGSIPDYNMNYRPEQKPEL</sequence>
<dbReference type="GO" id="GO:0046983">
    <property type="term" value="F:protein dimerization activity"/>
    <property type="evidence" value="ECO:0007669"/>
    <property type="project" value="InterPro"/>
</dbReference>
<comment type="subcellular location">
    <subcellularLocation>
        <location evidence="1">Nucleus</location>
    </subcellularLocation>
</comment>
<keyword evidence="8" id="KW-1185">Reference proteome</keyword>
<dbReference type="SUPFAM" id="SSF55455">
    <property type="entry name" value="SRF-like"/>
    <property type="match status" value="1"/>
</dbReference>
<name>V4LVT2_EUTSA</name>
<dbReference type="Proteomes" id="UP000030689">
    <property type="component" value="Unassembled WGS sequence"/>
</dbReference>
<dbReference type="AlphaFoldDB" id="V4LVT2"/>
<dbReference type="EMBL" id="KI517426">
    <property type="protein sequence ID" value="ESQ46607.1"/>
    <property type="molecule type" value="Genomic_DNA"/>
</dbReference>
<gene>
    <name evidence="7" type="ORF">EUTSA_v10000432mg</name>
</gene>
<dbReference type="InterPro" id="IPR002100">
    <property type="entry name" value="TF_MADSbox"/>
</dbReference>
<keyword evidence="3" id="KW-0238">DNA-binding</keyword>
<dbReference type="GO" id="GO:0000978">
    <property type="term" value="F:RNA polymerase II cis-regulatory region sequence-specific DNA binding"/>
    <property type="evidence" value="ECO:0007669"/>
    <property type="project" value="TreeGrafter"/>
</dbReference>
<dbReference type="Gramene" id="ESQ46607">
    <property type="protein sequence ID" value="ESQ46607"/>
    <property type="gene ID" value="EUTSA_v10000432mg"/>
</dbReference>
<dbReference type="GO" id="GO:0005634">
    <property type="term" value="C:nucleus"/>
    <property type="evidence" value="ECO:0007669"/>
    <property type="project" value="UniProtKB-SubCell"/>
</dbReference>
<evidence type="ECO:0000313" key="8">
    <source>
        <dbReference type="Proteomes" id="UP000030689"/>
    </source>
</evidence>
<dbReference type="CDD" id="cd00120">
    <property type="entry name" value="MADS"/>
    <property type="match status" value="1"/>
</dbReference>
<dbReference type="PRINTS" id="PR00404">
    <property type="entry name" value="MADSDOMAIN"/>
</dbReference>
<evidence type="ECO:0000256" key="2">
    <source>
        <dbReference type="ARBA" id="ARBA00023015"/>
    </source>
</evidence>
<protein>
    <recommendedName>
        <fullName evidence="6">MADS-box domain-containing protein</fullName>
    </recommendedName>
</protein>
<dbReference type="Gene3D" id="3.40.1810.10">
    <property type="entry name" value="Transcription factor, MADS-box"/>
    <property type="match status" value="1"/>
</dbReference>
<accession>V4LVT2</accession>
<dbReference type="Pfam" id="PF00319">
    <property type="entry name" value="SRF-TF"/>
    <property type="match status" value="1"/>
</dbReference>
<dbReference type="PANTHER" id="PTHR11945:SF776">
    <property type="entry name" value="AGAMOUS-LIKE 50-RELATED"/>
    <property type="match status" value="1"/>
</dbReference>
<dbReference type="GO" id="GO:0000981">
    <property type="term" value="F:DNA-binding transcription factor activity, RNA polymerase II-specific"/>
    <property type="evidence" value="ECO:0007669"/>
    <property type="project" value="TreeGrafter"/>
</dbReference>
<dbReference type="OMA" id="PRNCWEE"/>
<keyword evidence="2" id="KW-0805">Transcription regulation</keyword>
<dbReference type="PROSITE" id="PS50066">
    <property type="entry name" value="MADS_BOX_2"/>
    <property type="match status" value="1"/>
</dbReference>
<feature type="domain" description="MADS-box" evidence="6">
    <location>
        <begin position="1"/>
        <end position="50"/>
    </location>
</feature>
<dbReference type="KEGG" id="eus:EUTSA_v10000432mg"/>
<evidence type="ECO:0000256" key="4">
    <source>
        <dbReference type="ARBA" id="ARBA00023163"/>
    </source>
</evidence>
<evidence type="ECO:0000256" key="3">
    <source>
        <dbReference type="ARBA" id="ARBA00023125"/>
    </source>
</evidence>
<keyword evidence="5" id="KW-0539">Nucleus</keyword>
<evidence type="ECO:0000313" key="7">
    <source>
        <dbReference type="EMBL" id="ESQ46607.1"/>
    </source>
</evidence>
<reference evidence="7 8" key="1">
    <citation type="journal article" date="2013" name="Front. Plant Sci.">
        <title>The Reference Genome of the Halophytic Plant Eutrema salsugineum.</title>
        <authorList>
            <person name="Yang R."/>
            <person name="Jarvis D.E."/>
            <person name="Chen H."/>
            <person name="Beilstein M.A."/>
            <person name="Grimwood J."/>
            <person name="Jenkins J."/>
            <person name="Shu S."/>
            <person name="Prochnik S."/>
            <person name="Xin M."/>
            <person name="Ma C."/>
            <person name="Schmutz J."/>
            <person name="Wing R.A."/>
            <person name="Mitchell-Olds T."/>
            <person name="Schumaker K.S."/>
            <person name="Wang X."/>
        </authorList>
    </citation>
    <scope>NUCLEOTIDE SEQUENCE [LARGE SCALE GENOMIC DNA]</scope>
</reference>
<keyword evidence="4" id="KW-0804">Transcription</keyword>
<evidence type="ECO:0000259" key="6">
    <source>
        <dbReference type="PROSITE" id="PS50066"/>
    </source>
</evidence>
<evidence type="ECO:0000256" key="1">
    <source>
        <dbReference type="ARBA" id="ARBA00004123"/>
    </source>
</evidence>
<evidence type="ECO:0000256" key="5">
    <source>
        <dbReference type="ARBA" id="ARBA00023242"/>
    </source>
</evidence>
<organism evidence="7 8">
    <name type="scientific">Eutrema salsugineum</name>
    <name type="common">Saltwater cress</name>
    <name type="synonym">Sisymbrium salsugineum</name>
    <dbReference type="NCBI Taxonomy" id="72664"/>
    <lineage>
        <taxon>Eukaryota</taxon>
        <taxon>Viridiplantae</taxon>
        <taxon>Streptophyta</taxon>
        <taxon>Embryophyta</taxon>
        <taxon>Tracheophyta</taxon>
        <taxon>Spermatophyta</taxon>
        <taxon>Magnoliopsida</taxon>
        <taxon>eudicotyledons</taxon>
        <taxon>Gunneridae</taxon>
        <taxon>Pentapetalae</taxon>
        <taxon>rosids</taxon>
        <taxon>malvids</taxon>
        <taxon>Brassicales</taxon>
        <taxon>Brassicaceae</taxon>
        <taxon>Eutremeae</taxon>
        <taxon>Eutrema</taxon>
    </lineage>
</organism>
<dbReference type="PANTHER" id="PTHR11945">
    <property type="entry name" value="MADS BOX PROTEIN"/>
    <property type="match status" value="1"/>
</dbReference>